<proteinExistence type="predicted"/>
<dbReference type="AlphaFoldDB" id="F3FVS9"/>
<feature type="non-terminal residue" evidence="8">
    <location>
        <position position="114"/>
    </location>
</feature>
<feature type="transmembrane region" description="Helical" evidence="7">
    <location>
        <begin position="32"/>
        <end position="53"/>
    </location>
</feature>
<evidence type="ECO:0000256" key="6">
    <source>
        <dbReference type="ARBA" id="ARBA00023136"/>
    </source>
</evidence>
<evidence type="ECO:0000313" key="8">
    <source>
        <dbReference type="EMBL" id="EGH34321.1"/>
    </source>
</evidence>
<name>F3FVS9_PSESX</name>
<dbReference type="InterPro" id="IPR035906">
    <property type="entry name" value="MetI-like_sf"/>
</dbReference>
<keyword evidence="3" id="KW-1003">Cell membrane</keyword>
<comment type="subcellular location">
    <subcellularLocation>
        <location evidence="1">Cell membrane</location>
        <topology evidence="1">Multi-pass membrane protein</topology>
    </subcellularLocation>
</comment>
<keyword evidence="5 7" id="KW-1133">Transmembrane helix</keyword>
<dbReference type="PANTHER" id="PTHR30193">
    <property type="entry name" value="ABC TRANSPORTER PERMEASE PROTEIN"/>
    <property type="match status" value="1"/>
</dbReference>
<dbReference type="SUPFAM" id="SSF161098">
    <property type="entry name" value="MetI-like"/>
    <property type="match status" value="1"/>
</dbReference>
<evidence type="ECO:0000256" key="5">
    <source>
        <dbReference type="ARBA" id="ARBA00022989"/>
    </source>
</evidence>
<evidence type="ECO:0000256" key="3">
    <source>
        <dbReference type="ARBA" id="ARBA00022475"/>
    </source>
</evidence>
<feature type="transmembrane region" description="Helical" evidence="7">
    <location>
        <begin position="89"/>
        <end position="111"/>
    </location>
</feature>
<evidence type="ECO:0000256" key="1">
    <source>
        <dbReference type="ARBA" id="ARBA00004651"/>
    </source>
</evidence>
<sequence>AISNYQGSVGEPDIAVVERLNKEPLLVEYGKSFFPVLFIVLVGFYGYILWTFALSFTNSTFLPSYKWVGLAQYARLMDNDRWWVASKNLAVFGGMFIAISLVIGVLLAVLLDQR</sequence>
<keyword evidence="6 7" id="KW-0472">Membrane</keyword>
<organism evidence="8 9">
    <name type="scientific">Pseudomonas syringae pv. japonica str. M301072</name>
    <dbReference type="NCBI Taxonomy" id="629262"/>
    <lineage>
        <taxon>Bacteria</taxon>
        <taxon>Pseudomonadati</taxon>
        <taxon>Pseudomonadota</taxon>
        <taxon>Gammaproteobacteria</taxon>
        <taxon>Pseudomonadales</taxon>
        <taxon>Pseudomonadaceae</taxon>
        <taxon>Pseudomonas</taxon>
        <taxon>Pseudomonas syringae</taxon>
    </lineage>
</organism>
<dbReference type="GO" id="GO:0005886">
    <property type="term" value="C:plasma membrane"/>
    <property type="evidence" value="ECO:0007669"/>
    <property type="project" value="UniProtKB-SubCell"/>
</dbReference>
<evidence type="ECO:0000256" key="4">
    <source>
        <dbReference type="ARBA" id="ARBA00022692"/>
    </source>
</evidence>
<keyword evidence="2" id="KW-0813">Transport</keyword>
<comment type="caution">
    <text evidence="8">The sequence shown here is derived from an EMBL/GenBank/DDBJ whole genome shotgun (WGS) entry which is preliminary data.</text>
</comment>
<accession>F3FVS9</accession>
<dbReference type="InterPro" id="IPR051393">
    <property type="entry name" value="ABC_transporter_permease"/>
</dbReference>
<dbReference type="EMBL" id="AEAH01002420">
    <property type="protein sequence ID" value="EGH34321.1"/>
    <property type="molecule type" value="Genomic_DNA"/>
</dbReference>
<reference evidence="8 9" key="1">
    <citation type="journal article" date="2011" name="PLoS Pathog.">
        <title>Dynamic evolution of pathogenicity revealed by sequencing and comparative genomics of 19 Pseudomonas syringae isolates.</title>
        <authorList>
            <person name="Baltrus D.A."/>
            <person name="Nishimura M.T."/>
            <person name="Romanchuk A."/>
            <person name="Chang J.H."/>
            <person name="Mukhtar M.S."/>
            <person name="Cherkis K."/>
            <person name="Roach J."/>
            <person name="Grant S.R."/>
            <person name="Jones C.D."/>
            <person name="Dangl J.L."/>
        </authorList>
    </citation>
    <scope>NUCLEOTIDE SEQUENCE [LARGE SCALE GENOMIC DNA]</scope>
    <source>
        <strain evidence="9">M301072PT</strain>
    </source>
</reference>
<dbReference type="PANTHER" id="PTHR30193:SF42">
    <property type="entry name" value="ABC TRANSPORTER PERMEASE PROTEIN"/>
    <property type="match status" value="1"/>
</dbReference>
<feature type="non-terminal residue" evidence="8">
    <location>
        <position position="1"/>
    </location>
</feature>
<evidence type="ECO:0000256" key="2">
    <source>
        <dbReference type="ARBA" id="ARBA00022448"/>
    </source>
</evidence>
<dbReference type="Proteomes" id="UP000004471">
    <property type="component" value="Unassembled WGS sequence"/>
</dbReference>
<evidence type="ECO:0000313" key="9">
    <source>
        <dbReference type="Proteomes" id="UP000004471"/>
    </source>
</evidence>
<keyword evidence="4 7" id="KW-0812">Transmembrane</keyword>
<dbReference type="Gene3D" id="1.10.3720.10">
    <property type="entry name" value="MetI-like"/>
    <property type="match status" value="1"/>
</dbReference>
<gene>
    <name evidence="8" type="ORF">PSYJA_37449</name>
</gene>
<evidence type="ECO:0000256" key="7">
    <source>
        <dbReference type="SAM" id="Phobius"/>
    </source>
</evidence>
<protein>
    <submittedName>
        <fullName evidence="8">Binding-protein dependent transport system inner membrane protein</fullName>
    </submittedName>
</protein>